<dbReference type="EMBL" id="BTSX01000003">
    <property type="protein sequence ID" value="GMS90503.1"/>
    <property type="molecule type" value="Genomic_DNA"/>
</dbReference>
<protein>
    <recommendedName>
        <fullName evidence="3">F-box domain-containing protein</fullName>
    </recommendedName>
</protein>
<accession>A0AAV5T8Q1</accession>
<proteinExistence type="predicted"/>
<dbReference type="Proteomes" id="UP001432027">
    <property type="component" value="Unassembled WGS sequence"/>
</dbReference>
<evidence type="ECO:0008006" key="3">
    <source>
        <dbReference type="Google" id="ProtNLM"/>
    </source>
</evidence>
<name>A0AAV5T8Q1_9BILA</name>
<organism evidence="1 2">
    <name type="scientific">Pristionchus entomophagus</name>
    <dbReference type="NCBI Taxonomy" id="358040"/>
    <lineage>
        <taxon>Eukaryota</taxon>
        <taxon>Metazoa</taxon>
        <taxon>Ecdysozoa</taxon>
        <taxon>Nematoda</taxon>
        <taxon>Chromadorea</taxon>
        <taxon>Rhabditida</taxon>
        <taxon>Rhabditina</taxon>
        <taxon>Diplogasteromorpha</taxon>
        <taxon>Diplogasteroidea</taxon>
        <taxon>Neodiplogasteridae</taxon>
        <taxon>Pristionchus</taxon>
    </lineage>
</organism>
<sequence length="387" mass="45053">MNSEPSKKRSRRFELASTIGERDYLSTLPNDCLLAVFGHCDGDTVDIMESVNQRINAVVNQSGWQKLKKAYHALSIIQDRNGVALYLDPIKKSDRTLVYRVTGKGKTQKGVKTIQKARVVDKEEVTHRMERLIGKPIRMHVIPEIFWQCIRNVNEQYSYGRIKIMNKDIDDIFIKQFRDAFLGNYPKHVRMNNCTLVNVESSVLKNFILQTEICRLSINAYYNADNYHRIFTEKFTRQFSEKSDDFALSITCYDDPINANEFAIQTEHLWTPSRDFLPVICKFSALNLGLMTIDTNHLVDLIMLRFDLPFKSDVYWDFSMTRIITQHDLDRIDSKRYSVEFSVAELSSRAQRMRRWYSVIAKKSSGIKCRISNNGHFNSNTFSAEFV</sequence>
<reference evidence="1" key="1">
    <citation type="submission" date="2023-10" db="EMBL/GenBank/DDBJ databases">
        <title>Genome assembly of Pristionchus species.</title>
        <authorList>
            <person name="Yoshida K."/>
            <person name="Sommer R.J."/>
        </authorList>
    </citation>
    <scope>NUCLEOTIDE SEQUENCE</scope>
    <source>
        <strain evidence="1">RS0144</strain>
    </source>
</reference>
<comment type="caution">
    <text evidence="1">The sequence shown here is derived from an EMBL/GenBank/DDBJ whole genome shotgun (WGS) entry which is preliminary data.</text>
</comment>
<evidence type="ECO:0000313" key="2">
    <source>
        <dbReference type="Proteomes" id="UP001432027"/>
    </source>
</evidence>
<gene>
    <name evidence="1" type="ORF">PENTCL1PPCAC_12678</name>
</gene>
<evidence type="ECO:0000313" key="1">
    <source>
        <dbReference type="EMBL" id="GMS90503.1"/>
    </source>
</evidence>
<keyword evidence="2" id="KW-1185">Reference proteome</keyword>
<dbReference type="AlphaFoldDB" id="A0AAV5T8Q1"/>
<feature type="non-terminal residue" evidence="1">
    <location>
        <position position="387"/>
    </location>
</feature>